<dbReference type="InterPro" id="IPR019734">
    <property type="entry name" value="TPR_rpt"/>
</dbReference>
<dbReference type="Pfam" id="PF13432">
    <property type="entry name" value="TPR_16"/>
    <property type="match status" value="1"/>
</dbReference>
<dbReference type="CDD" id="cd00383">
    <property type="entry name" value="trans_reg_C"/>
    <property type="match status" value="1"/>
</dbReference>
<organism evidence="5 6">
    <name type="scientific">Luteimonas soli</name>
    <dbReference type="NCBI Taxonomy" id="1648966"/>
    <lineage>
        <taxon>Bacteria</taxon>
        <taxon>Pseudomonadati</taxon>
        <taxon>Pseudomonadota</taxon>
        <taxon>Gammaproteobacteria</taxon>
        <taxon>Lysobacterales</taxon>
        <taxon>Lysobacteraceae</taxon>
        <taxon>Luteimonas</taxon>
    </lineage>
</organism>
<dbReference type="Pfam" id="PF00486">
    <property type="entry name" value="Trans_reg_C"/>
    <property type="match status" value="1"/>
</dbReference>
<dbReference type="InterPro" id="IPR011990">
    <property type="entry name" value="TPR-like_helical_dom_sf"/>
</dbReference>
<keyword evidence="1 3" id="KW-0238">DNA-binding</keyword>
<feature type="repeat" description="TPR" evidence="2">
    <location>
        <begin position="388"/>
        <end position="421"/>
    </location>
</feature>
<dbReference type="EMBL" id="JBHRYA010000003">
    <property type="protein sequence ID" value="MFC3715808.1"/>
    <property type="molecule type" value="Genomic_DNA"/>
</dbReference>
<name>A0ABV7XL75_9GAMM</name>
<comment type="caution">
    <text evidence="5">The sequence shown here is derived from an EMBL/GenBank/DDBJ whole genome shotgun (WGS) entry which is preliminary data.</text>
</comment>
<evidence type="ECO:0000259" key="4">
    <source>
        <dbReference type="PROSITE" id="PS51755"/>
    </source>
</evidence>
<feature type="domain" description="OmpR/PhoB-type" evidence="4">
    <location>
        <begin position="16"/>
        <end position="115"/>
    </location>
</feature>
<keyword evidence="6" id="KW-1185">Reference proteome</keyword>
<evidence type="ECO:0000313" key="6">
    <source>
        <dbReference type="Proteomes" id="UP001595705"/>
    </source>
</evidence>
<dbReference type="Proteomes" id="UP001595705">
    <property type="component" value="Unassembled WGS sequence"/>
</dbReference>
<dbReference type="SMART" id="SM00028">
    <property type="entry name" value="TPR"/>
    <property type="match status" value="2"/>
</dbReference>
<dbReference type="Gene3D" id="1.25.40.10">
    <property type="entry name" value="Tetratricopeptide repeat domain"/>
    <property type="match status" value="2"/>
</dbReference>
<dbReference type="Pfam" id="PF13431">
    <property type="entry name" value="TPR_17"/>
    <property type="match status" value="1"/>
</dbReference>
<dbReference type="PANTHER" id="PTHR47691:SF3">
    <property type="entry name" value="HTH-TYPE TRANSCRIPTIONAL REGULATOR RV0890C-RELATED"/>
    <property type="match status" value="1"/>
</dbReference>
<dbReference type="PROSITE" id="PS51755">
    <property type="entry name" value="OMPR_PHOB"/>
    <property type="match status" value="1"/>
</dbReference>
<dbReference type="SUPFAM" id="SSF46894">
    <property type="entry name" value="C-terminal effector domain of the bipartite response regulators"/>
    <property type="match status" value="1"/>
</dbReference>
<gene>
    <name evidence="5" type="ORF">ACFONC_06570</name>
</gene>
<dbReference type="PROSITE" id="PS50005">
    <property type="entry name" value="TPR"/>
    <property type="match status" value="1"/>
</dbReference>
<reference evidence="6" key="1">
    <citation type="journal article" date="2019" name="Int. J. Syst. Evol. Microbiol.">
        <title>The Global Catalogue of Microorganisms (GCM) 10K type strain sequencing project: providing services to taxonomists for standard genome sequencing and annotation.</title>
        <authorList>
            <consortium name="The Broad Institute Genomics Platform"/>
            <consortium name="The Broad Institute Genome Sequencing Center for Infectious Disease"/>
            <person name="Wu L."/>
            <person name="Ma J."/>
        </authorList>
    </citation>
    <scope>NUCLEOTIDE SEQUENCE [LARGE SCALE GENOMIC DNA]</scope>
    <source>
        <strain evidence="6">KCTC 42441</strain>
    </source>
</reference>
<dbReference type="RefSeq" id="WP_386742907.1">
    <property type="nucleotide sequence ID" value="NZ_JBHRYA010000003.1"/>
</dbReference>
<proteinExistence type="predicted"/>
<dbReference type="Gene3D" id="1.10.10.10">
    <property type="entry name" value="Winged helix-like DNA-binding domain superfamily/Winged helix DNA-binding domain"/>
    <property type="match status" value="1"/>
</dbReference>
<evidence type="ECO:0000256" key="1">
    <source>
        <dbReference type="ARBA" id="ARBA00023125"/>
    </source>
</evidence>
<evidence type="ECO:0000256" key="2">
    <source>
        <dbReference type="PROSITE-ProRule" id="PRU00339"/>
    </source>
</evidence>
<dbReference type="SUPFAM" id="SSF48452">
    <property type="entry name" value="TPR-like"/>
    <property type="match status" value="2"/>
</dbReference>
<dbReference type="InterPro" id="IPR016032">
    <property type="entry name" value="Sig_transdc_resp-reg_C-effctor"/>
</dbReference>
<dbReference type="InterPro" id="IPR001867">
    <property type="entry name" value="OmpR/PhoB-type_DNA-bd"/>
</dbReference>
<dbReference type="InterPro" id="IPR036388">
    <property type="entry name" value="WH-like_DNA-bd_sf"/>
</dbReference>
<feature type="DNA-binding region" description="OmpR/PhoB-type" evidence="3">
    <location>
        <begin position="16"/>
        <end position="115"/>
    </location>
</feature>
<accession>A0ABV7XL75</accession>
<evidence type="ECO:0000256" key="3">
    <source>
        <dbReference type="PROSITE-ProRule" id="PRU01091"/>
    </source>
</evidence>
<dbReference type="SMART" id="SM00862">
    <property type="entry name" value="Trans_reg_C"/>
    <property type="match status" value="1"/>
</dbReference>
<keyword evidence="2" id="KW-0802">TPR repeat</keyword>
<evidence type="ECO:0000313" key="5">
    <source>
        <dbReference type="EMBL" id="MFC3715808.1"/>
    </source>
</evidence>
<sequence>MKAPAATEAGADITGTRHYRFGGYRVDTHARVLRDADGKRLPLTGRAFDALCHLIEHRDRIVGKDELLAAVWPGRVVEENNLAQAIAALRRALGLRAGEHRAVVTIPGRGYRFVADVREDDDAGTAAGTPPAAIRAIAVLPFQPTLPDQRDEVLEWGLADTLITQLGSHRLAVRPLASGRRFAGPGQDPLAAGRELAADAVLEGSLQRHGDRLHVTARLLRVDDGAVLWSGRHDEPLERLPDIQDAIARAIAATLAQDTGAGLSRRQTANITAYRLYLSGRYYVRKQTISDNWNAIALFKQAIDLDPAYALAYAGLAEAYRVLPINGDVAPHFAFPLARGAALRALEIDEHVAEARTGLAWVKFWHEWDWPGAEREARAAIAINPNDADAHYALAHLLYCIGRPTEALEHGRRARELDPLSPILGTLEAAFLFASGQGELGQRRLDETLAMAPDFWVAHLSRGGVLLHRGDHEAAIEAFTSARNLSGGSLHALSALGHIHGRHGRRDKARALLGELRTRGATQYVPATAVATIQIGLGEHDAALDSLELAHAQRDVGLAFIRLRHTWDALRSEPRFRSIAARMALDADAPAPPGSPVC</sequence>
<dbReference type="PANTHER" id="PTHR47691">
    <property type="entry name" value="REGULATOR-RELATED"/>
    <property type="match status" value="1"/>
</dbReference>
<protein>
    <submittedName>
        <fullName evidence="5">Tetratricopeptide repeat protein</fullName>
    </submittedName>
</protein>